<evidence type="ECO:0000256" key="8">
    <source>
        <dbReference type="ARBA" id="ARBA00023136"/>
    </source>
</evidence>
<proteinExistence type="inferred from homology"/>
<dbReference type="InterPro" id="IPR002898">
    <property type="entry name" value="MotA_ExbB_proton_chnl"/>
</dbReference>
<comment type="subcellular location">
    <subcellularLocation>
        <location evidence="1">Cell membrane</location>
        <topology evidence="1">Multi-pass membrane protein</topology>
    </subcellularLocation>
</comment>
<dbReference type="PANTHER" id="PTHR30433">
    <property type="entry name" value="CHEMOTAXIS PROTEIN MOTA"/>
    <property type="match status" value="1"/>
</dbReference>
<dbReference type="PROSITE" id="PS01307">
    <property type="entry name" value="MOTA"/>
    <property type="match status" value="1"/>
</dbReference>
<evidence type="ECO:0000259" key="11">
    <source>
        <dbReference type="Pfam" id="PF01618"/>
    </source>
</evidence>
<evidence type="ECO:0000256" key="5">
    <source>
        <dbReference type="ARBA" id="ARBA00022692"/>
    </source>
</evidence>
<organism evidence="12 14">
    <name type="scientific">Tepidimonas ignava</name>
    <dbReference type="NCBI Taxonomy" id="114249"/>
    <lineage>
        <taxon>Bacteria</taxon>
        <taxon>Pseudomonadati</taxon>
        <taxon>Pseudomonadota</taxon>
        <taxon>Betaproteobacteria</taxon>
        <taxon>Burkholderiales</taxon>
        <taxon>Tepidimonas</taxon>
    </lineage>
</organism>
<comment type="similarity">
    <text evidence="2">Belongs to the MotA family.</text>
</comment>
<evidence type="ECO:0000256" key="6">
    <source>
        <dbReference type="ARBA" id="ARBA00022779"/>
    </source>
</evidence>
<feature type="transmembrane region" description="Helical" evidence="10">
    <location>
        <begin position="33"/>
        <end position="51"/>
    </location>
</feature>
<dbReference type="RefSeq" id="WP_132961347.1">
    <property type="nucleotide sequence ID" value="NZ_DAIPFN010000005.1"/>
</dbReference>
<name>A0A4V2UWJ7_9BURK</name>
<evidence type="ECO:0000256" key="9">
    <source>
        <dbReference type="SAM" id="MobiDB-lite"/>
    </source>
</evidence>
<dbReference type="OrthoDB" id="9806929at2"/>
<dbReference type="Proteomes" id="UP000315577">
    <property type="component" value="Unassembled WGS sequence"/>
</dbReference>
<feature type="transmembrane region" description="Helical" evidence="10">
    <location>
        <begin position="180"/>
        <end position="202"/>
    </location>
</feature>
<evidence type="ECO:0000256" key="2">
    <source>
        <dbReference type="ARBA" id="ARBA00008038"/>
    </source>
</evidence>
<sequence>MNPSTLIGMIASVVLLAVLILFAADDPWLFIDLPSIGIVLVGTMAATFLSYPMKEVLRVFGLIRIVMRNERLYTQKDIEELVDISRLWMRDDPVAVERALPRVTNPFLRTGVQLVIDRIPEEDILDLLQWRISRMKAKEAAEAQLFRVMASYAPAFGMIGTLVGLINLMDVVASGDLVVIGRHLAVALMTTFYGILLANLVFKPVAVKLERRTEQRIVLMNMVLQGISMMCAKRSPSLMRETLNSFVAHVDDEIYDSGGGQGGGGAASAKRAGAPRARAAVPGGTAASAKGAAAGAAPPPPPQG</sequence>
<evidence type="ECO:0000313" key="13">
    <source>
        <dbReference type="EMBL" id="TSE23272.1"/>
    </source>
</evidence>
<accession>A0A4V2UWJ7</accession>
<evidence type="ECO:0000313" key="14">
    <source>
        <dbReference type="Proteomes" id="UP000295536"/>
    </source>
</evidence>
<dbReference type="EMBL" id="VJNC01000003">
    <property type="protein sequence ID" value="TSE23272.1"/>
    <property type="molecule type" value="Genomic_DNA"/>
</dbReference>
<dbReference type="GO" id="GO:0005886">
    <property type="term" value="C:plasma membrane"/>
    <property type="evidence" value="ECO:0007669"/>
    <property type="project" value="UniProtKB-SubCell"/>
</dbReference>
<dbReference type="Proteomes" id="UP000295536">
    <property type="component" value="Unassembled WGS sequence"/>
</dbReference>
<keyword evidence="5 10" id="KW-0812">Transmembrane</keyword>
<protein>
    <submittedName>
        <fullName evidence="12">Chemotaxis protein MotA</fullName>
    </submittedName>
    <submittedName>
        <fullName evidence="13">Chemotaxis protein PomA</fullName>
    </submittedName>
</protein>
<evidence type="ECO:0000256" key="10">
    <source>
        <dbReference type="SAM" id="Phobius"/>
    </source>
</evidence>
<evidence type="ECO:0000256" key="1">
    <source>
        <dbReference type="ARBA" id="ARBA00004651"/>
    </source>
</evidence>
<keyword evidence="3" id="KW-0813">Transport</keyword>
<evidence type="ECO:0000313" key="15">
    <source>
        <dbReference type="Proteomes" id="UP000315577"/>
    </source>
</evidence>
<dbReference type="InterPro" id="IPR047055">
    <property type="entry name" value="MotA-like"/>
</dbReference>
<keyword evidence="15" id="KW-1185">Reference proteome</keyword>
<keyword evidence="4" id="KW-1003">Cell membrane</keyword>
<keyword evidence="7 10" id="KW-1133">Transmembrane helix</keyword>
<dbReference type="GO" id="GO:0006935">
    <property type="term" value="P:chemotaxis"/>
    <property type="evidence" value="ECO:0007669"/>
    <property type="project" value="InterPro"/>
</dbReference>
<feature type="region of interest" description="Disordered" evidence="9">
    <location>
        <begin position="258"/>
        <end position="304"/>
    </location>
</feature>
<keyword evidence="8 10" id="KW-0472">Membrane</keyword>
<reference evidence="12 14" key="1">
    <citation type="submission" date="2019-03" db="EMBL/GenBank/DDBJ databases">
        <title>Genomic Encyclopedia of Type Strains, Phase IV (KMG-IV): sequencing the most valuable type-strain genomes for metagenomic binning, comparative biology and taxonomic classification.</title>
        <authorList>
            <person name="Goeker M."/>
        </authorList>
    </citation>
    <scope>NUCLEOTIDE SEQUENCE [LARGE SCALE GENOMIC DNA]</scope>
    <source>
        <strain evidence="12 14">DSM 12034</strain>
    </source>
</reference>
<dbReference type="PANTHER" id="PTHR30433:SF2">
    <property type="entry name" value="MOTILITY PROTEIN A"/>
    <property type="match status" value="1"/>
</dbReference>
<reference evidence="13 15" key="2">
    <citation type="submission" date="2019-07" db="EMBL/GenBank/DDBJ databases">
        <title>Tepidimonas ignava SPS-1037 draft genome.</title>
        <authorList>
            <person name="Da Costa M.S."/>
            <person name="Froufe H.J.C."/>
            <person name="Egas C."/>
            <person name="Albuquerque L."/>
        </authorList>
    </citation>
    <scope>NUCLEOTIDE SEQUENCE [LARGE SCALE GENOMIC DNA]</scope>
    <source>
        <strain evidence="13 15">SPS-1037</strain>
    </source>
</reference>
<feature type="domain" description="MotA/TolQ/ExbB proton channel" evidence="11">
    <location>
        <begin position="103"/>
        <end position="221"/>
    </location>
</feature>
<feature type="transmembrane region" description="Helical" evidence="10">
    <location>
        <begin position="145"/>
        <end position="168"/>
    </location>
</feature>
<dbReference type="Pfam" id="PF01618">
    <property type="entry name" value="MotA_ExbB"/>
    <property type="match status" value="1"/>
</dbReference>
<gene>
    <name evidence="13" type="primary">pomA</name>
    <name evidence="12" type="ORF">EDC36_101159</name>
    <name evidence="13" type="ORF">Tigna_00655</name>
</gene>
<dbReference type="InterPro" id="IPR000540">
    <property type="entry name" value="Flag_MotA_CS"/>
</dbReference>
<dbReference type="GO" id="GO:0071978">
    <property type="term" value="P:bacterial-type flagellum-dependent swarming motility"/>
    <property type="evidence" value="ECO:0007669"/>
    <property type="project" value="InterPro"/>
</dbReference>
<evidence type="ECO:0000313" key="12">
    <source>
        <dbReference type="EMBL" id="TCS99887.1"/>
    </source>
</evidence>
<dbReference type="EMBL" id="SMAH01000001">
    <property type="protein sequence ID" value="TCS99887.1"/>
    <property type="molecule type" value="Genomic_DNA"/>
</dbReference>
<evidence type="ECO:0000256" key="7">
    <source>
        <dbReference type="ARBA" id="ARBA00022989"/>
    </source>
</evidence>
<comment type="caution">
    <text evidence="12">The sequence shown here is derived from an EMBL/GenBank/DDBJ whole genome shotgun (WGS) entry which is preliminary data.</text>
</comment>
<keyword evidence="6" id="KW-0283">Flagellar rotation</keyword>
<feature type="compositionally biased region" description="Low complexity" evidence="9">
    <location>
        <begin position="267"/>
        <end position="296"/>
    </location>
</feature>
<dbReference type="AlphaFoldDB" id="A0A4V2UWJ7"/>
<evidence type="ECO:0000256" key="3">
    <source>
        <dbReference type="ARBA" id="ARBA00022448"/>
    </source>
</evidence>
<evidence type="ECO:0000256" key="4">
    <source>
        <dbReference type="ARBA" id="ARBA00022475"/>
    </source>
</evidence>